<feature type="domain" description="GH16" evidence="3">
    <location>
        <begin position="33"/>
        <end position="295"/>
    </location>
</feature>
<feature type="chain" id="PRO_5042821482" description="GH16 domain-containing protein" evidence="2">
    <location>
        <begin position="28"/>
        <end position="416"/>
    </location>
</feature>
<dbReference type="InterPro" id="IPR000757">
    <property type="entry name" value="Beta-glucanase-like"/>
</dbReference>
<dbReference type="GO" id="GO:0004553">
    <property type="term" value="F:hydrolase activity, hydrolyzing O-glycosyl compounds"/>
    <property type="evidence" value="ECO:0007669"/>
    <property type="project" value="InterPro"/>
</dbReference>
<keyword evidence="1" id="KW-0812">Transmembrane</keyword>
<evidence type="ECO:0000313" key="4">
    <source>
        <dbReference type="EMBL" id="KAK6345191.1"/>
    </source>
</evidence>
<dbReference type="InterPro" id="IPR013320">
    <property type="entry name" value="ConA-like_dom_sf"/>
</dbReference>
<dbReference type="SUPFAM" id="SSF49899">
    <property type="entry name" value="Concanavalin A-like lectins/glucanases"/>
    <property type="match status" value="1"/>
</dbReference>
<sequence length="416" mass="46153">MASISWKTTWVFYILLSLLRLVSPVDAACECGYSVNSTSDPQHAVFTDLLESDFTKIKNFQDDTDWQPQVWELDPKAALGPYGRATRLESIIPNPAVNISVNSRGIYGGHSGLNLLVPKDYTVIKGEKYLIGAELDSTRNDMFYGTFRIGYRTTKWAGTCFGFYWYHDDKQEIDTELLSREINMTHTLLNLVLHTQVGGSNLEALPGTFEVAALPYNSSAEIHELRFDWTPQAITWYHDGQQVWTISNTTLFPQEAGHLVITHWSNGDPLWSGGPPEGNAALLLTYVKAYFNSSDLKRKEDHEVRCEAVGGIDDGGSGNDKVCEIPAQMGPPMYDGVAPQDLPYFFSNDLSRNATVNQTVYEDTKKKTNGNKMGGGSGTGNSAWGPAAQVSCFLWILFLVIMPMFTGSSFGQMMLS</sequence>
<evidence type="ECO:0000313" key="5">
    <source>
        <dbReference type="Proteomes" id="UP001313282"/>
    </source>
</evidence>
<accession>A0AAN8RD01</accession>
<keyword evidence="2" id="KW-0732">Signal</keyword>
<organism evidence="4 5">
    <name type="scientific">Orbilia javanica</name>
    <dbReference type="NCBI Taxonomy" id="47235"/>
    <lineage>
        <taxon>Eukaryota</taxon>
        <taxon>Fungi</taxon>
        <taxon>Dikarya</taxon>
        <taxon>Ascomycota</taxon>
        <taxon>Pezizomycotina</taxon>
        <taxon>Orbiliomycetes</taxon>
        <taxon>Orbiliales</taxon>
        <taxon>Orbiliaceae</taxon>
        <taxon>Orbilia</taxon>
    </lineage>
</organism>
<dbReference type="GO" id="GO:0005975">
    <property type="term" value="P:carbohydrate metabolic process"/>
    <property type="evidence" value="ECO:0007669"/>
    <property type="project" value="InterPro"/>
</dbReference>
<feature type="signal peptide" evidence="2">
    <location>
        <begin position="1"/>
        <end position="27"/>
    </location>
</feature>
<dbReference type="EMBL" id="JAVHNR010000004">
    <property type="protein sequence ID" value="KAK6345191.1"/>
    <property type="molecule type" value="Genomic_DNA"/>
</dbReference>
<protein>
    <recommendedName>
        <fullName evidence="3">GH16 domain-containing protein</fullName>
    </recommendedName>
</protein>
<dbReference type="Proteomes" id="UP001313282">
    <property type="component" value="Unassembled WGS sequence"/>
</dbReference>
<name>A0AAN8RD01_9PEZI</name>
<dbReference type="Pfam" id="PF00722">
    <property type="entry name" value="Glyco_hydro_16"/>
    <property type="match status" value="1"/>
</dbReference>
<proteinExistence type="predicted"/>
<evidence type="ECO:0000259" key="3">
    <source>
        <dbReference type="PROSITE" id="PS51762"/>
    </source>
</evidence>
<feature type="transmembrane region" description="Helical" evidence="1">
    <location>
        <begin position="393"/>
        <end position="415"/>
    </location>
</feature>
<dbReference type="CDD" id="cd00413">
    <property type="entry name" value="Glyco_hydrolase_16"/>
    <property type="match status" value="1"/>
</dbReference>
<dbReference type="PROSITE" id="PS51762">
    <property type="entry name" value="GH16_2"/>
    <property type="match status" value="1"/>
</dbReference>
<evidence type="ECO:0000256" key="2">
    <source>
        <dbReference type="SAM" id="SignalP"/>
    </source>
</evidence>
<reference evidence="4 5" key="1">
    <citation type="submission" date="2019-10" db="EMBL/GenBank/DDBJ databases">
        <authorList>
            <person name="Palmer J.M."/>
        </authorList>
    </citation>
    <scope>NUCLEOTIDE SEQUENCE [LARGE SCALE GENOMIC DNA]</scope>
    <source>
        <strain evidence="4 5">TWF718</strain>
    </source>
</reference>
<comment type="caution">
    <text evidence="4">The sequence shown here is derived from an EMBL/GenBank/DDBJ whole genome shotgun (WGS) entry which is preliminary data.</text>
</comment>
<evidence type="ECO:0000256" key="1">
    <source>
        <dbReference type="SAM" id="Phobius"/>
    </source>
</evidence>
<dbReference type="PANTHER" id="PTHR38121:SF5">
    <property type="entry name" value="GH16 DOMAIN-CONTAINING PROTEIN"/>
    <property type="match status" value="1"/>
</dbReference>
<keyword evidence="1" id="KW-0472">Membrane</keyword>
<gene>
    <name evidence="4" type="ORF">TWF718_007117</name>
</gene>
<keyword evidence="1" id="KW-1133">Transmembrane helix</keyword>
<dbReference type="PANTHER" id="PTHR38121">
    <property type="entry name" value="GH16 DOMAIN-CONTAINING PROTEIN"/>
    <property type="match status" value="1"/>
</dbReference>
<keyword evidence="5" id="KW-1185">Reference proteome</keyword>
<dbReference type="Gene3D" id="2.60.120.200">
    <property type="match status" value="1"/>
</dbReference>
<dbReference type="AlphaFoldDB" id="A0AAN8RD01"/>